<evidence type="ECO:0000313" key="2">
    <source>
        <dbReference type="Proteomes" id="UP001596083"/>
    </source>
</evidence>
<dbReference type="RefSeq" id="WP_198968549.1">
    <property type="nucleotide sequence ID" value="NZ_JBHSPB010000048.1"/>
</dbReference>
<name>A0ABW0Z8C7_9ACTN</name>
<keyword evidence="2" id="KW-1185">Reference proteome</keyword>
<accession>A0ABW0Z8C7</accession>
<organism evidence="1 2">
    <name type="scientific">Streptomyces gamaensis</name>
    <dbReference type="NCBI Taxonomy" id="1763542"/>
    <lineage>
        <taxon>Bacteria</taxon>
        <taxon>Bacillati</taxon>
        <taxon>Actinomycetota</taxon>
        <taxon>Actinomycetes</taxon>
        <taxon>Kitasatosporales</taxon>
        <taxon>Streptomycetaceae</taxon>
        <taxon>Streptomyces</taxon>
    </lineage>
</organism>
<protein>
    <submittedName>
        <fullName evidence="1">Uncharacterized protein</fullName>
    </submittedName>
</protein>
<reference evidence="2" key="1">
    <citation type="journal article" date="2019" name="Int. J. Syst. Evol. Microbiol.">
        <title>The Global Catalogue of Microorganisms (GCM) 10K type strain sequencing project: providing services to taxonomists for standard genome sequencing and annotation.</title>
        <authorList>
            <consortium name="The Broad Institute Genomics Platform"/>
            <consortium name="The Broad Institute Genome Sequencing Center for Infectious Disease"/>
            <person name="Wu L."/>
            <person name="Ma J."/>
        </authorList>
    </citation>
    <scope>NUCLEOTIDE SEQUENCE [LARGE SCALE GENOMIC DNA]</scope>
    <source>
        <strain evidence="2">CGMCC 4.7304</strain>
    </source>
</reference>
<evidence type="ECO:0000313" key="1">
    <source>
        <dbReference type="EMBL" id="MFC5725060.1"/>
    </source>
</evidence>
<comment type="caution">
    <text evidence="1">The sequence shown here is derived from an EMBL/GenBank/DDBJ whole genome shotgun (WGS) entry which is preliminary data.</text>
</comment>
<gene>
    <name evidence="1" type="ORF">ACFP1Z_33460</name>
</gene>
<proteinExistence type="predicted"/>
<sequence>MKRMEKAQVEKKVKAYYFFSNDDSLDSSRLSLLVIKTHFGVYQYIIKKAINKDVFYVPLSKKVILKLWSDKKGNLLFSFIPISPPIFLSDYEVVNFDLLNVADDISGNLLVDTSKSQIDIKGLSSLLNAIKDITGVNVPTDVLVLLAYLLSS</sequence>
<dbReference type="EMBL" id="JBHSPB010000048">
    <property type="protein sequence ID" value="MFC5725060.1"/>
    <property type="molecule type" value="Genomic_DNA"/>
</dbReference>
<dbReference type="Proteomes" id="UP001596083">
    <property type="component" value="Unassembled WGS sequence"/>
</dbReference>